<reference evidence="1" key="1">
    <citation type="journal article" date="2020" name="Nature">
        <title>Giant virus diversity and host interactions through global metagenomics.</title>
        <authorList>
            <person name="Schulz F."/>
            <person name="Roux S."/>
            <person name="Paez-Espino D."/>
            <person name="Jungbluth S."/>
            <person name="Walsh D.A."/>
            <person name="Denef V.J."/>
            <person name="McMahon K.D."/>
            <person name="Konstantinidis K.T."/>
            <person name="Eloe-Fadrosh E.A."/>
            <person name="Kyrpides N.C."/>
            <person name="Woyke T."/>
        </authorList>
    </citation>
    <scope>NUCLEOTIDE SEQUENCE</scope>
    <source>
        <strain evidence="1">GVMAG-M-3300020182-33</strain>
    </source>
</reference>
<proteinExistence type="predicted"/>
<accession>A0A6C0C217</accession>
<name>A0A6C0C217_9ZZZZ</name>
<dbReference type="AlphaFoldDB" id="A0A6C0C217"/>
<protein>
    <submittedName>
        <fullName evidence="1">Uncharacterized protein</fullName>
    </submittedName>
</protein>
<evidence type="ECO:0000313" key="1">
    <source>
        <dbReference type="EMBL" id="QHS97603.1"/>
    </source>
</evidence>
<sequence length="63" mass="7126">MRERCCDETTLWCIFRKGCLEGASILPFGSYDVKYIALTPATDCDLVITRGENVGWTYCVNAR</sequence>
<organism evidence="1">
    <name type="scientific">viral metagenome</name>
    <dbReference type="NCBI Taxonomy" id="1070528"/>
    <lineage>
        <taxon>unclassified sequences</taxon>
        <taxon>metagenomes</taxon>
        <taxon>organismal metagenomes</taxon>
    </lineage>
</organism>
<dbReference type="EMBL" id="MN739300">
    <property type="protein sequence ID" value="QHS97603.1"/>
    <property type="molecule type" value="Genomic_DNA"/>
</dbReference>